<gene>
    <name evidence="1" type="ORF">EJ08DRAFT_422463</name>
</gene>
<evidence type="ECO:0000313" key="2">
    <source>
        <dbReference type="Proteomes" id="UP000800235"/>
    </source>
</evidence>
<reference evidence="1" key="1">
    <citation type="journal article" date="2020" name="Stud. Mycol.">
        <title>101 Dothideomycetes genomes: a test case for predicting lifestyles and emergence of pathogens.</title>
        <authorList>
            <person name="Haridas S."/>
            <person name="Albert R."/>
            <person name="Binder M."/>
            <person name="Bloem J."/>
            <person name="Labutti K."/>
            <person name="Salamov A."/>
            <person name="Andreopoulos B."/>
            <person name="Baker S."/>
            <person name="Barry K."/>
            <person name="Bills G."/>
            <person name="Bluhm B."/>
            <person name="Cannon C."/>
            <person name="Castanera R."/>
            <person name="Culley D."/>
            <person name="Daum C."/>
            <person name="Ezra D."/>
            <person name="Gonzalez J."/>
            <person name="Henrissat B."/>
            <person name="Kuo A."/>
            <person name="Liang C."/>
            <person name="Lipzen A."/>
            <person name="Lutzoni F."/>
            <person name="Magnuson J."/>
            <person name="Mondo S."/>
            <person name="Nolan M."/>
            <person name="Ohm R."/>
            <person name="Pangilinan J."/>
            <person name="Park H.-J."/>
            <person name="Ramirez L."/>
            <person name="Alfaro M."/>
            <person name="Sun H."/>
            <person name="Tritt A."/>
            <person name="Yoshinaga Y."/>
            <person name="Zwiers L.-H."/>
            <person name="Turgeon B."/>
            <person name="Goodwin S."/>
            <person name="Spatafora J."/>
            <person name="Crous P."/>
            <person name="Grigoriev I."/>
        </authorList>
    </citation>
    <scope>NUCLEOTIDE SEQUENCE</scope>
    <source>
        <strain evidence="1">CBS 130266</strain>
    </source>
</reference>
<dbReference type="AlphaFoldDB" id="A0A9P4TU42"/>
<accession>A0A9P4TU42</accession>
<dbReference type="EMBL" id="MU007077">
    <property type="protein sequence ID" value="KAF2423780.1"/>
    <property type="molecule type" value="Genomic_DNA"/>
</dbReference>
<protein>
    <submittedName>
        <fullName evidence="1">Uncharacterized protein</fullName>
    </submittedName>
</protein>
<sequence>MGNSHILLFCHSQYRKTVHRRRGSSRLSTSSTVSLSRALRRLRALQLMALIPTILTFQLSTAGQIGCMFQPASR</sequence>
<proteinExistence type="predicted"/>
<organism evidence="1 2">
    <name type="scientific">Tothia fuscella</name>
    <dbReference type="NCBI Taxonomy" id="1048955"/>
    <lineage>
        <taxon>Eukaryota</taxon>
        <taxon>Fungi</taxon>
        <taxon>Dikarya</taxon>
        <taxon>Ascomycota</taxon>
        <taxon>Pezizomycotina</taxon>
        <taxon>Dothideomycetes</taxon>
        <taxon>Pleosporomycetidae</taxon>
        <taxon>Venturiales</taxon>
        <taxon>Cylindrosympodiaceae</taxon>
        <taxon>Tothia</taxon>
    </lineage>
</organism>
<evidence type="ECO:0000313" key="1">
    <source>
        <dbReference type="EMBL" id="KAF2423780.1"/>
    </source>
</evidence>
<dbReference type="Proteomes" id="UP000800235">
    <property type="component" value="Unassembled WGS sequence"/>
</dbReference>
<comment type="caution">
    <text evidence="1">The sequence shown here is derived from an EMBL/GenBank/DDBJ whole genome shotgun (WGS) entry which is preliminary data.</text>
</comment>
<name>A0A9P4TU42_9PEZI</name>
<keyword evidence="2" id="KW-1185">Reference proteome</keyword>